<comment type="caution">
    <text evidence="1">The sequence shown here is derived from an EMBL/GenBank/DDBJ whole genome shotgun (WGS) entry which is preliminary data.</text>
</comment>
<evidence type="ECO:0000313" key="2">
    <source>
        <dbReference type="Proteomes" id="UP000194606"/>
    </source>
</evidence>
<proteinExistence type="predicted"/>
<protein>
    <submittedName>
        <fullName evidence="1">Uncharacterized protein</fullName>
    </submittedName>
</protein>
<dbReference type="Proteomes" id="UP000194606">
    <property type="component" value="Unassembled WGS sequence"/>
</dbReference>
<organism evidence="1 2">
    <name type="scientific">Lactococcus petauri</name>
    <dbReference type="NCBI Taxonomy" id="1940789"/>
    <lineage>
        <taxon>Bacteria</taxon>
        <taxon>Bacillati</taxon>
        <taxon>Bacillota</taxon>
        <taxon>Bacilli</taxon>
        <taxon>Lactobacillales</taxon>
        <taxon>Streptococcaceae</taxon>
        <taxon>Lactococcus</taxon>
    </lineage>
</organism>
<dbReference type="EMBL" id="MUIZ01000002">
    <property type="protein sequence ID" value="OUK04996.1"/>
    <property type="molecule type" value="Genomic_DNA"/>
</dbReference>
<dbReference type="AlphaFoldDB" id="A0A252CEJ7"/>
<gene>
    <name evidence="1" type="ORF">BZZ03_04285</name>
</gene>
<evidence type="ECO:0000313" key="1">
    <source>
        <dbReference type="EMBL" id="OUK04996.1"/>
    </source>
</evidence>
<sequence>MIAGSTVLTYKEFQKLSYLGTRKKKFPINIYIAGCFYKAKTDKIKFKMKTNNVQACLFIPDEEKKK</sequence>
<accession>A0A252CEJ7</accession>
<name>A0A252CEJ7_9LACT</name>
<reference evidence="1 2" key="1">
    <citation type="submission" date="2017-02" db="EMBL/GenBank/DDBJ databases">
        <authorList>
            <person name="Peterson S.W."/>
        </authorList>
    </citation>
    <scope>NUCLEOTIDE SEQUENCE [LARGE SCALE GENOMIC DNA]</scope>
    <source>
        <strain evidence="1">159469</strain>
    </source>
</reference>